<dbReference type="RefSeq" id="WP_263251183.1">
    <property type="nucleotide sequence ID" value="NZ_BAABLT010000019.1"/>
</dbReference>
<dbReference type="EMBL" id="JBHTIW010000002">
    <property type="protein sequence ID" value="MFD0919305.1"/>
    <property type="molecule type" value="Genomic_DNA"/>
</dbReference>
<accession>A0ABW3FPT0</accession>
<evidence type="ECO:0000256" key="1">
    <source>
        <dbReference type="SAM" id="MobiDB-lite"/>
    </source>
</evidence>
<feature type="region of interest" description="Disordered" evidence="1">
    <location>
        <begin position="118"/>
        <end position="137"/>
    </location>
</feature>
<keyword evidence="3" id="KW-1185">Reference proteome</keyword>
<dbReference type="Proteomes" id="UP001597018">
    <property type="component" value="Unassembled WGS sequence"/>
</dbReference>
<name>A0ABW3FPT0_9PSEU</name>
<evidence type="ECO:0008006" key="4">
    <source>
        <dbReference type="Google" id="ProtNLM"/>
    </source>
</evidence>
<sequence>MTSAEGVGFQSAKAGLQAVSAQTQWINQQVSAGKLALDPEVAEKAAKHCEDKARELTAVLADANAINSLNGLGSWPDGQQLTARFKSKATDENAGALALVREYQKELREQAKAFRSAAKDYRSTDEQIANDMQRGIQ</sequence>
<protein>
    <recommendedName>
        <fullName evidence="4">PE domain-containing protein</fullName>
    </recommendedName>
</protein>
<organism evidence="2 3">
    <name type="scientific">Saccharopolyspora rosea</name>
    <dbReference type="NCBI Taxonomy" id="524884"/>
    <lineage>
        <taxon>Bacteria</taxon>
        <taxon>Bacillati</taxon>
        <taxon>Actinomycetota</taxon>
        <taxon>Actinomycetes</taxon>
        <taxon>Pseudonocardiales</taxon>
        <taxon>Pseudonocardiaceae</taxon>
        <taxon>Saccharopolyspora</taxon>
    </lineage>
</organism>
<dbReference type="Gene3D" id="1.10.287.1060">
    <property type="entry name" value="ESAT-6-like"/>
    <property type="match status" value="1"/>
</dbReference>
<proteinExistence type="predicted"/>
<comment type="caution">
    <text evidence="2">The sequence shown here is derived from an EMBL/GenBank/DDBJ whole genome shotgun (WGS) entry which is preliminary data.</text>
</comment>
<reference evidence="3" key="1">
    <citation type="journal article" date="2019" name="Int. J. Syst. Evol. Microbiol.">
        <title>The Global Catalogue of Microorganisms (GCM) 10K type strain sequencing project: providing services to taxonomists for standard genome sequencing and annotation.</title>
        <authorList>
            <consortium name="The Broad Institute Genomics Platform"/>
            <consortium name="The Broad Institute Genome Sequencing Center for Infectious Disease"/>
            <person name="Wu L."/>
            <person name="Ma J."/>
        </authorList>
    </citation>
    <scope>NUCLEOTIDE SEQUENCE [LARGE SCALE GENOMIC DNA]</scope>
    <source>
        <strain evidence="3">CCUG 56401</strain>
    </source>
</reference>
<gene>
    <name evidence="2" type="ORF">ACFQ16_06075</name>
</gene>
<evidence type="ECO:0000313" key="2">
    <source>
        <dbReference type="EMBL" id="MFD0919305.1"/>
    </source>
</evidence>
<evidence type="ECO:0000313" key="3">
    <source>
        <dbReference type="Proteomes" id="UP001597018"/>
    </source>
</evidence>